<protein>
    <submittedName>
        <fullName evidence="1">Uncharacterized protein</fullName>
    </submittedName>
</protein>
<dbReference type="GeneID" id="93305097"/>
<dbReference type="Pfam" id="PF20317">
    <property type="entry name" value="HTH_60"/>
    <property type="match status" value="1"/>
</dbReference>
<dbReference type="Proteomes" id="UP000095003">
    <property type="component" value="Unassembled WGS sequence"/>
</dbReference>
<comment type="caution">
    <text evidence="1">The sequence shown here is derived from an EMBL/GenBank/DDBJ whole genome shotgun (WGS) entry which is preliminary data.</text>
</comment>
<dbReference type="InterPro" id="IPR046930">
    <property type="entry name" value="HTH_60"/>
</dbReference>
<evidence type="ECO:0000313" key="1">
    <source>
        <dbReference type="EMBL" id="ODM12587.1"/>
    </source>
</evidence>
<reference evidence="1 2" key="1">
    <citation type="submission" date="2016-07" db="EMBL/GenBank/DDBJ databases">
        <title>Characterization of isolates of Eisenbergiella tayi derived from blood cultures, using whole genome sequencing.</title>
        <authorList>
            <person name="Burdz T."/>
            <person name="Wiebe D."/>
            <person name="Huynh C."/>
            <person name="Bernard K."/>
        </authorList>
    </citation>
    <scope>NUCLEOTIDE SEQUENCE [LARGE SCALE GENOMIC DNA]</scope>
    <source>
        <strain evidence="1 2">NML 120489</strain>
    </source>
</reference>
<gene>
    <name evidence="1" type="ORF">BEH84_00301</name>
</gene>
<sequence>MYINNITAGNDTATEMQILKNKYNLTEQELCVLFDIESTNISDGKIVSKQKLMSLDTETAAISLLNTISDDARLTAYIDELYARYHLNNSILSKISGIEEHIINDLYNNPELIPFEIKYSLCIKVVYLLFLFSNR</sequence>
<dbReference type="AlphaFoldDB" id="A0A1E3AV53"/>
<accession>A0A1E3AV53</accession>
<name>A0A1E3AV53_9FIRM</name>
<dbReference type="RefSeq" id="WP_069155501.1">
    <property type="nucleotide sequence ID" value="NZ_DBFYTC010000206.1"/>
</dbReference>
<dbReference type="EMBL" id="MCGI01000001">
    <property type="protein sequence ID" value="ODM12587.1"/>
    <property type="molecule type" value="Genomic_DNA"/>
</dbReference>
<proteinExistence type="predicted"/>
<evidence type="ECO:0000313" key="2">
    <source>
        <dbReference type="Proteomes" id="UP000095003"/>
    </source>
</evidence>
<organism evidence="1 2">
    <name type="scientific">Eisenbergiella tayi</name>
    <dbReference type="NCBI Taxonomy" id="1432052"/>
    <lineage>
        <taxon>Bacteria</taxon>
        <taxon>Bacillati</taxon>
        <taxon>Bacillota</taxon>
        <taxon>Clostridia</taxon>
        <taxon>Lachnospirales</taxon>
        <taxon>Lachnospiraceae</taxon>
        <taxon>Eisenbergiella</taxon>
    </lineage>
</organism>